<reference evidence="1 2" key="1">
    <citation type="submission" date="2018-10" db="EMBL/GenBank/DDBJ databases">
        <title>The genome of Streptomyces dangxiongensis Z022.</title>
        <authorList>
            <person name="Zhang B."/>
        </authorList>
    </citation>
    <scope>NUCLEOTIDE SEQUENCE [LARGE SCALE GENOMIC DNA]</scope>
    <source>
        <strain evidence="1 2">Z022</strain>
    </source>
</reference>
<dbReference type="SUPFAM" id="SSF52540">
    <property type="entry name" value="P-loop containing nucleoside triphosphate hydrolases"/>
    <property type="match status" value="1"/>
</dbReference>
<dbReference type="AlphaFoldDB" id="A0A3G2JEQ2"/>
<organism evidence="1 2">
    <name type="scientific">Streptomyces dangxiongensis</name>
    <dbReference type="NCBI Taxonomy" id="1442032"/>
    <lineage>
        <taxon>Bacteria</taxon>
        <taxon>Bacillati</taxon>
        <taxon>Actinomycetota</taxon>
        <taxon>Actinomycetes</taxon>
        <taxon>Kitasatosporales</taxon>
        <taxon>Streptomycetaceae</taxon>
        <taxon>Streptomyces</taxon>
    </lineage>
</organism>
<dbReference type="KEGG" id="sdd:D9753_20240"/>
<sequence>MAQLELEVLTDDAPEAAAFEAYWRLNEDGETWAQTVTAIRAEYGLKPQQMTRIAQQAGTAYLTDLLCESCEDPYPVSSRSDLTQALRFESWKCPSCHEREVEEQAARAKEQKARRRAEVYEQYPVLNRPDLEPADLTLFEAIALHTLFSDPAVEDAGLTSPTDIWPKERRWAPEQLRYDFERGLLKAVPRLIKVHPDSHLDAFALDDDGELSDSFYLGRVSYYLMGQADELTDRHPRLLQALNRTFREGPWPTSWAGQWRELWDELVLADAQDYLAMKLGEHHLEMNQGEGTRTALQDALSTFSLGQVFNFIYRAAKDSAAYYQRGGVNKRQAANSTIGRISASADRARANGWDVKPFGRPWNLPLSAIGETFFSKVMWQPDMMQVASRDAQVPLHAWPAENAAEGTGDEGSEEVPHPVPGIDEEGTWIGLGKTPGATPWPDVNDLLKLEPGTVTAIVSVPTAGRSTMALNIALHNATAERLTVFSTCEINSDTIERKLVSATCGADLRYPADTVDFDSVRRRASESSVRVPGWHTPTIGLPLEQVFREAATTVIPPQRGRLALWVVDTIQSYSELDEEGLALSMDVARRIAEEHNLAVLITARALSEGPDEPLELRHVPTPIARGANTIVELHRDGVYWTNLPDADSATVRALKVGGKQCKESVSLKFEAPFCRFVRTDR</sequence>
<dbReference type="EMBL" id="CP033073">
    <property type="protein sequence ID" value="AYN40826.1"/>
    <property type="molecule type" value="Genomic_DNA"/>
</dbReference>
<accession>A0A3G2JEQ2</accession>
<dbReference type="RefSeq" id="WP_121788274.1">
    <property type="nucleotide sequence ID" value="NZ_CP033073.1"/>
</dbReference>
<name>A0A3G2JEQ2_9ACTN</name>
<evidence type="ECO:0000313" key="1">
    <source>
        <dbReference type="EMBL" id="AYN40826.1"/>
    </source>
</evidence>
<protein>
    <submittedName>
        <fullName evidence="1">Uncharacterized protein</fullName>
    </submittedName>
</protein>
<gene>
    <name evidence="1" type="ORF">D9753_20240</name>
</gene>
<keyword evidence="2" id="KW-1185">Reference proteome</keyword>
<dbReference type="OrthoDB" id="4205864at2"/>
<dbReference type="Proteomes" id="UP000268329">
    <property type="component" value="Chromosome"/>
</dbReference>
<evidence type="ECO:0000313" key="2">
    <source>
        <dbReference type="Proteomes" id="UP000268329"/>
    </source>
</evidence>
<dbReference type="InterPro" id="IPR027417">
    <property type="entry name" value="P-loop_NTPase"/>
</dbReference>
<dbReference type="Gene3D" id="3.40.50.300">
    <property type="entry name" value="P-loop containing nucleotide triphosphate hydrolases"/>
    <property type="match status" value="1"/>
</dbReference>
<proteinExistence type="predicted"/>